<feature type="compositionally biased region" description="Polar residues" evidence="1">
    <location>
        <begin position="94"/>
        <end position="139"/>
    </location>
</feature>
<feature type="compositionally biased region" description="Basic and acidic residues" evidence="1">
    <location>
        <begin position="140"/>
        <end position="150"/>
    </location>
</feature>
<evidence type="ECO:0000256" key="1">
    <source>
        <dbReference type="SAM" id="MobiDB-lite"/>
    </source>
</evidence>
<feature type="region of interest" description="Disordered" evidence="1">
    <location>
        <begin position="94"/>
        <end position="150"/>
    </location>
</feature>
<organism evidence="2 3">
    <name type="scientific">Brassica cretica</name>
    <name type="common">Mustard</name>
    <dbReference type="NCBI Taxonomy" id="69181"/>
    <lineage>
        <taxon>Eukaryota</taxon>
        <taxon>Viridiplantae</taxon>
        <taxon>Streptophyta</taxon>
        <taxon>Embryophyta</taxon>
        <taxon>Tracheophyta</taxon>
        <taxon>Spermatophyta</taxon>
        <taxon>Magnoliopsida</taxon>
        <taxon>eudicotyledons</taxon>
        <taxon>Gunneridae</taxon>
        <taxon>Pentapetalae</taxon>
        <taxon>rosids</taxon>
        <taxon>malvids</taxon>
        <taxon>Brassicales</taxon>
        <taxon>Brassicaceae</taxon>
        <taxon>Brassiceae</taxon>
        <taxon>Brassica</taxon>
    </lineage>
</organism>
<dbReference type="AlphaFoldDB" id="A0A8S9H994"/>
<protein>
    <submittedName>
        <fullName evidence="2">Uncharacterized protein</fullName>
    </submittedName>
</protein>
<reference evidence="2" key="1">
    <citation type="submission" date="2019-12" db="EMBL/GenBank/DDBJ databases">
        <title>Genome sequencing and annotation of Brassica cretica.</title>
        <authorList>
            <person name="Studholme D.J."/>
            <person name="Sarris P.F."/>
        </authorList>
    </citation>
    <scope>NUCLEOTIDE SEQUENCE</scope>
    <source>
        <strain evidence="2">PFS-001/15</strain>
        <tissue evidence="2">Leaf</tissue>
    </source>
</reference>
<dbReference type="Proteomes" id="UP000712281">
    <property type="component" value="Unassembled WGS sequence"/>
</dbReference>
<sequence>MKQPKLISNTKPDITACLGALYTWDRILQTGLEGQKEVNRAWWQPPLSFDSWKPVQSWCMLSGTRSNKEKDLLFSDDLAHLECTIRRGQNSTVLDATTSSSIDTHNQPSTDTRPSLSIDPNRSTTIDTTPRQSSAYCNRSENRRSGDCNP</sequence>
<evidence type="ECO:0000313" key="2">
    <source>
        <dbReference type="EMBL" id="KAF2552538.1"/>
    </source>
</evidence>
<comment type="caution">
    <text evidence="2">The sequence shown here is derived from an EMBL/GenBank/DDBJ whole genome shotgun (WGS) entry which is preliminary data.</text>
</comment>
<gene>
    <name evidence="2" type="ORF">F2Q68_00033474</name>
</gene>
<accession>A0A8S9H994</accession>
<evidence type="ECO:0000313" key="3">
    <source>
        <dbReference type="Proteomes" id="UP000712281"/>
    </source>
</evidence>
<name>A0A8S9H994_BRACR</name>
<proteinExistence type="predicted"/>
<dbReference type="EMBL" id="QGKW02001988">
    <property type="protein sequence ID" value="KAF2552538.1"/>
    <property type="molecule type" value="Genomic_DNA"/>
</dbReference>